<protein>
    <submittedName>
        <fullName evidence="1">Uncharacterized protein</fullName>
    </submittedName>
</protein>
<accession>A0ABP0H143</accession>
<gene>
    <name evidence="1" type="ORF">CVLEPA_LOCUS30392</name>
</gene>
<dbReference type="NCBIfam" id="NF008747">
    <property type="entry name" value="PRK11780.1"/>
    <property type="match status" value="1"/>
</dbReference>
<organism evidence="1 2">
    <name type="scientific">Clavelina lepadiformis</name>
    <name type="common">Light-bulb sea squirt</name>
    <name type="synonym">Ascidia lepadiformis</name>
    <dbReference type="NCBI Taxonomy" id="159417"/>
    <lineage>
        <taxon>Eukaryota</taxon>
        <taxon>Metazoa</taxon>
        <taxon>Chordata</taxon>
        <taxon>Tunicata</taxon>
        <taxon>Ascidiacea</taxon>
        <taxon>Aplousobranchia</taxon>
        <taxon>Clavelinidae</taxon>
        <taxon>Clavelina</taxon>
    </lineage>
</organism>
<dbReference type="EMBL" id="CAWYQH010000163">
    <property type="protein sequence ID" value="CAK8697113.1"/>
    <property type="molecule type" value="Genomic_DNA"/>
</dbReference>
<dbReference type="PANTHER" id="PTHR10224:SF17">
    <property type="entry name" value="DJ-1_PFPI DOMAIN-CONTAINING PROTEIN"/>
    <property type="match status" value="1"/>
</dbReference>
<proteinExistence type="predicted"/>
<dbReference type="InterPro" id="IPR029062">
    <property type="entry name" value="Class_I_gatase-like"/>
</dbReference>
<evidence type="ECO:0000313" key="1">
    <source>
        <dbReference type="EMBL" id="CAK8697113.1"/>
    </source>
</evidence>
<dbReference type="Proteomes" id="UP001642483">
    <property type="component" value="Unassembled WGS sequence"/>
</dbReference>
<dbReference type="Gene3D" id="3.40.50.880">
    <property type="match status" value="1"/>
</dbReference>
<sequence length="286" mass="30686">MGCSKTSKTICSCIACKPRLRCEFGKVLVVCDMLRNARKLFHLKRSLVQQTSGIHTGSTIMSPKIALVLSGCGVYDGSEVHEASACLVHLSRAGVSVSMFAPDIPQMHVIDHIKGEEMQPARNVLIESARIARGNIKPLSDLQSADFDGVVFPGGFGAAKNLCSWAVDGPSCTVNQDVERVLKAFQGDSKPIGLTCIAPVLAAKCLPGVEVTVGHIEEEDGKWPYAGTAGRIEQCGAKHIAKDVTEAHVDLKTKVVTTPAFMCDTDLHKIFDGIGIMVDNLLKLMK</sequence>
<dbReference type="SUPFAM" id="SSF52317">
    <property type="entry name" value="Class I glutamine amidotransferase-like"/>
    <property type="match status" value="1"/>
</dbReference>
<evidence type="ECO:0000313" key="2">
    <source>
        <dbReference type="Proteomes" id="UP001642483"/>
    </source>
</evidence>
<comment type="caution">
    <text evidence="1">The sequence shown here is derived from an EMBL/GenBank/DDBJ whole genome shotgun (WGS) entry which is preliminary data.</text>
</comment>
<reference evidence="1 2" key="1">
    <citation type="submission" date="2024-02" db="EMBL/GenBank/DDBJ databases">
        <authorList>
            <person name="Daric V."/>
            <person name="Darras S."/>
        </authorList>
    </citation>
    <scope>NUCLEOTIDE SEQUENCE [LARGE SCALE GENOMIC DNA]</scope>
</reference>
<keyword evidence="2" id="KW-1185">Reference proteome</keyword>
<name>A0ABP0H143_CLALP</name>
<dbReference type="CDD" id="cd03133">
    <property type="entry name" value="GATase1_ES1"/>
    <property type="match status" value="1"/>
</dbReference>
<dbReference type="PANTHER" id="PTHR10224">
    <property type="entry name" value="ES1 PROTEIN HOMOLOG, MITOCHONDRIAL"/>
    <property type="match status" value="1"/>
</dbReference>